<dbReference type="EMBL" id="WIGM01000933">
    <property type="protein sequence ID" value="KAF6808342.1"/>
    <property type="molecule type" value="Genomic_DNA"/>
</dbReference>
<evidence type="ECO:0000313" key="1">
    <source>
        <dbReference type="EMBL" id="KAF6808342.1"/>
    </source>
</evidence>
<proteinExistence type="predicted"/>
<reference evidence="1" key="1">
    <citation type="journal article" date="2020" name="Phytopathology">
        <title>Genome Sequence Resources of Colletotrichum truncatum, C. plurivorum, C. musicola, and C. sojae: Four Species Pathogenic to Soybean (Glycine max).</title>
        <authorList>
            <person name="Rogerio F."/>
            <person name="Boufleur T.R."/>
            <person name="Ciampi-Guillardi M."/>
            <person name="Sukno S.A."/>
            <person name="Thon M.R."/>
            <person name="Massola Junior N.S."/>
            <person name="Baroncelli R."/>
        </authorList>
    </citation>
    <scope>NUCLEOTIDE SEQUENCE</scope>
    <source>
        <strain evidence="1">LFN0074</strain>
    </source>
</reference>
<dbReference type="OrthoDB" id="10562615at2759"/>
<sequence>MCPVEDGRSEMRDCADLGPSLPWSPRVPASLGFPPVRGDPRSSLIWSSPSIKRTFRPTYIRRRHPNLHTFG</sequence>
<dbReference type="AlphaFoldDB" id="A0A8H6J8H4"/>
<dbReference type="Proteomes" id="UP000639643">
    <property type="component" value="Unassembled WGS sequence"/>
</dbReference>
<gene>
    <name evidence="1" type="ORF">CMUS01_13910</name>
</gene>
<organism evidence="1 2">
    <name type="scientific">Colletotrichum musicola</name>
    <dbReference type="NCBI Taxonomy" id="2175873"/>
    <lineage>
        <taxon>Eukaryota</taxon>
        <taxon>Fungi</taxon>
        <taxon>Dikarya</taxon>
        <taxon>Ascomycota</taxon>
        <taxon>Pezizomycotina</taxon>
        <taxon>Sordariomycetes</taxon>
        <taxon>Hypocreomycetidae</taxon>
        <taxon>Glomerellales</taxon>
        <taxon>Glomerellaceae</taxon>
        <taxon>Colletotrichum</taxon>
        <taxon>Colletotrichum orchidearum species complex</taxon>
    </lineage>
</organism>
<comment type="caution">
    <text evidence="1">The sequence shown here is derived from an EMBL/GenBank/DDBJ whole genome shotgun (WGS) entry which is preliminary data.</text>
</comment>
<accession>A0A8H6J8H4</accession>
<name>A0A8H6J8H4_9PEZI</name>
<evidence type="ECO:0000313" key="2">
    <source>
        <dbReference type="Proteomes" id="UP000639643"/>
    </source>
</evidence>
<protein>
    <submittedName>
        <fullName evidence="1">Uncharacterized protein</fullName>
    </submittedName>
</protein>
<keyword evidence="2" id="KW-1185">Reference proteome</keyword>